<keyword evidence="2" id="KW-1185">Reference proteome</keyword>
<dbReference type="EnsemblPlants" id="evm.model.10.578">
    <property type="protein sequence ID" value="cds.evm.model.10.578"/>
    <property type="gene ID" value="evm.TU.10.578"/>
</dbReference>
<reference evidence="1" key="1">
    <citation type="submission" date="2021-03" db="UniProtKB">
        <authorList>
            <consortium name="EnsemblPlants"/>
        </authorList>
    </citation>
    <scope>IDENTIFICATION</scope>
</reference>
<proteinExistence type="predicted"/>
<sequence length="148" mass="15780">MPGFGDLGWFLGESWDPGRLSQGLGKLSGLGLCSKRVASFMSSFDFDKNPLMALLLPMESSIHTSTFDPAGLNGQNSAASQGSYPTGWNPFSSSLTSSLTLKLDRQNFLAWKSQVVPTVIGHELDDILFNNVSPPSNLVTGAPNPAFA</sequence>
<dbReference type="Proteomes" id="UP000596661">
    <property type="component" value="Unassembled WGS sequence"/>
</dbReference>
<accession>A0A803QPE7</accession>
<evidence type="ECO:0000313" key="2">
    <source>
        <dbReference type="Proteomes" id="UP000596661"/>
    </source>
</evidence>
<dbReference type="Gramene" id="evm.model.10.578">
    <property type="protein sequence ID" value="cds.evm.model.10.578"/>
    <property type="gene ID" value="evm.TU.10.578"/>
</dbReference>
<dbReference type="AlphaFoldDB" id="A0A803QPE7"/>
<dbReference type="EMBL" id="UZAU01000806">
    <property type="status" value="NOT_ANNOTATED_CDS"/>
    <property type="molecule type" value="Genomic_DNA"/>
</dbReference>
<protein>
    <recommendedName>
        <fullName evidence="3">Retrotransposon Copia-like N-terminal domain-containing protein</fullName>
    </recommendedName>
</protein>
<name>A0A803QPE7_CANSA</name>
<evidence type="ECO:0008006" key="3">
    <source>
        <dbReference type="Google" id="ProtNLM"/>
    </source>
</evidence>
<evidence type="ECO:0000313" key="1">
    <source>
        <dbReference type="EnsemblPlants" id="cds.evm.model.10.578"/>
    </source>
</evidence>
<organism evidence="1 2">
    <name type="scientific">Cannabis sativa</name>
    <name type="common">Hemp</name>
    <name type="synonym">Marijuana</name>
    <dbReference type="NCBI Taxonomy" id="3483"/>
    <lineage>
        <taxon>Eukaryota</taxon>
        <taxon>Viridiplantae</taxon>
        <taxon>Streptophyta</taxon>
        <taxon>Embryophyta</taxon>
        <taxon>Tracheophyta</taxon>
        <taxon>Spermatophyta</taxon>
        <taxon>Magnoliopsida</taxon>
        <taxon>eudicotyledons</taxon>
        <taxon>Gunneridae</taxon>
        <taxon>Pentapetalae</taxon>
        <taxon>rosids</taxon>
        <taxon>fabids</taxon>
        <taxon>Rosales</taxon>
        <taxon>Cannabaceae</taxon>
        <taxon>Cannabis</taxon>
    </lineage>
</organism>